<keyword evidence="4" id="KW-0862">Zinc</keyword>
<proteinExistence type="predicted"/>
<evidence type="ECO:0000259" key="11">
    <source>
        <dbReference type="PROSITE" id="PS50014"/>
    </source>
</evidence>
<organism evidence="13">
    <name type="scientific">Albugo laibachii Nc14</name>
    <dbReference type="NCBI Taxonomy" id="890382"/>
    <lineage>
        <taxon>Eukaryota</taxon>
        <taxon>Sar</taxon>
        <taxon>Stramenopiles</taxon>
        <taxon>Oomycota</taxon>
        <taxon>Peronosporomycetes</taxon>
        <taxon>Albuginales</taxon>
        <taxon>Albuginaceae</taxon>
        <taxon>Albugo</taxon>
    </lineage>
</organism>
<keyword evidence="5" id="KW-0175">Coiled coil</keyword>
<dbReference type="Pfam" id="PF00439">
    <property type="entry name" value="Bromodomain"/>
    <property type="match status" value="1"/>
</dbReference>
<evidence type="ECO:0000256" key="1">
    <source>
        <dbReference type="ARBA" id="ARBA00004123"/>
    </source>
</evidence>
<evidence type="ECO:0000256" key="10">
    <source>
        <dbReference type="SAM" id="MobiDB-lite"/>
    </source>
</evidence>
<dbReference type="PROSITE" id="PS50016">
    <property type="entry name" value="ZF_PHD_2"/>
    <property type="match status" value="1"/>
</dbReference>
<reference evidence="13" key="1">
    <citation type="journal article" date="2011" name="PLoS Biol.">
        <title>Gene gain and loss during evolution of obligate parasitism in the white rust pathogen of Arabidopsis thaliana.</title>
        <authorList>
            <person name="Kemen E."/>
            <person name="Gardiner A."/>
            <person name="Schultz-Larsen T."/>
            <person name="Kemen A.C."/>
            <person name="Balmuth A.L."/>
            <person name="Robert-Seilaniantz A."/>
            <person name="Bailey K."/>
            <person name="Holub E."/>
            <person name="Studholme D.J."/>
            <person name="Maclean D."/>
            <person name="Jones J.D."/>
        </authorList>
    </citation>
    <scope>NUCLEOTIDE SEQUENCE</scope>
</reference>
<dbReference type="SMART" id="SM00249">
    <property type="entry name" value="PHD"/>
    <property type="match status" value="1"/>
</dbReference>
<dbReference type="Gene3D" id="3.30.40.10">
    <property type="entry name" value="Zinc/RING finger domain, C3HC4 (zinc finger)"/>
    <property type="match status" value="1"/>
</dbReference>
<sequence length="609" mass="69389">MSSSCTKTEEGIKIIEHKTPSKEIWLNAIMTRQSSQADTMQEIKTAQPVDRESFLPAVENGRLTNRRDRMTDEIPERLVIEQILLMITAQIEETECSYVRNELCHICGPGGPNDKITMVNWCARLFISHSFCQHHFDRVSTSNSSEGSGSNRLKCPVCSLQCSCDKCTTERNTLVQRYREWGSSNQSTQSSLVTQKSKDISPSAIKRIDVNQLSQTEKNDDYLKAKDRMVSKKVVSGARHNSASKFSINALCSPNLTSYESTTDESVKAEEQKRSGHSVVYVLNSSKQEQKDNEARGKMTCSTAGMKSSDQSKIFTRSSSRINFEENRKKFEVKKVKIFSSDSRTEVPITKCKLRRKTSESIQTNYVHDMRTVRSKRDNLSCRDADNRDKPIPCRKRSRSAKDTPGPTSIPSNKTEGVIQAKSMVDQQEDSSDEHDTNLDYCSICLKDGDFVCCDICPRSFHLECLRLRQEDLPKGEWQCEGCKQSKSTPTRFLAEISEKSSIASKCRHLILCLSRSSLSKHFQQPVDDVPNYRQIIAYPMDFSTISRKIRKKMYEMEDGRFDLEKFANDVRLIWSNCRSFNDEDSGIVRAAEVLERDFERLYASVVLS</sequence>
<dbReference type="PRINTS" id="PR00503">
    <property type="entry name" value="BROMODOMAIN"/>
</dbReference>
<dbReference type="InterPro" id="IPR013083">
    <property type="entry name" value="Znf_RING/FYVE/PHD"/>
</dbReference>
<dbReference type="Pfam" id="PF00628">
    <property type="entry name" value="PHD"/>
    <property type="match status" value="1"/>
</dbReference>
<dbReference type="InterPro" id="IPR019786">
    <property type="entry name" value="Zinc_finger_PHD-type_CS"/>
</dbReference>
<keyword evidence="6 8" id="KW-0103">Bromodomain</keyword>
<evidence type="ECO:0000256" key="2">
    <source>
        <dbReference type="ARBA" id="ARBA00022723"/>
    </source>
</evidence>
<protein>
    <submittedName>
        <fullName evidence="13">Uncharacterized protein AlNc14C174G8087</fullName>
    </submittedName>
</protein>
<dbReference type="GO" id="GO:0000785">
    <property type="term" value="C:chromatin"/>
    <property type="evidence" value="ECO:0007669"/>
    <property type="project" value="TreeGrafter"/>
</dbReference>
<dbReference type="GO" id="GO:0008270">
    <property type="term" value="F:zinc ion binding"/>
    <property type="evidence" value="ECO:0007669"/>
    <property type="project" value="UniProtKB-KW"/>
</dbReference>
<dbReference type="InterPro" id="IPR036427">
    <property type="entry name" value="Bromodomain-like_sf"/>
</dbReference>
<feature type="compositionally biased region" description="Basic and acidic residues" evidence="10">
    <location>
        <begin position="377"/>
        <end position="392"/>
    </location>
</feature>
<comment type="subcellular location">
    <subcellularLocation>
        <location evidence="1">Nucleus</location>
    </subcellularLocation>
</comment>
<dbReference type="EMBL" id="FR824219">
    <property type="protein sequence ID" value="CCA22970.1"/>
    <property type="molecule type" value="Genomic_DNA"/>
</dbReference>
<gene>
    <name evidence="13" type="primary">AlNc14C174G8087</name>
    <name evidence="13" type="ORF">ALNC14_091130</name>
</gene>
<feature type="compositionally biased region" description="Polar residues" evidence="10">
    <location>
        <begin position="406"/>
        <end position="415"/>
    </location>
</feature>
<keyword evidence="7" id="KW-0539">Nucleus</keyword>
<dbReference type="HOGENOM" id="CLU_448654_0_0_1"/>
<evidence type="ECO:0000256" key="7">
    <source>
        <dbReference type="ARBA" id="ARBA00023242"/>
    </source>
</evidence>
<reference evidence="13" key="2">
    <citation type="submission" date="2011-02" db="EMBL/GenBank/DDBJ databases">
        <authorList>
            <person name="MacLean D."/>
        </authorList>
    </citation>
    <scope>NUCLEOTIDE SEQUENCE</scope>
</reference>
<dbReference type="InterPro" id="IPR001965">
    <property type="entry name" value="Znf_PHD"/>
</dbReference>
<keyword evidence="2" id="KW-0479">Metal-binding</keyword>
<dbReference type="AlphaFoldDB" id="F0WNS8"/>
<dbReference type="InterPro" id="IPR011011">
    <property type="entry name" value="Znf_FYVE_PHD"/>
</dbReference>
<evidence type="ECO:0000259" key="12">
    <source>
        <dbReference type="PROSITE" id="PS50016"/>
    </source>
</evidence>
<evidence type="ECO:0000256" key="9">
    <source>
        <dbReference type="PROSITE-ProRule" id="PRU00146"/>
    </source>
</evidence>
<dbReference type="SUPFAM" id="SSF57903">
    <property type="entry name" value="FYVE/PHD zinc finger"/>
    <property type="match status" value="1"/>
</dbReference>
<dbReference type="SMART" id="SM00297">
    <property type="entry name" value="BROMO"/>
    <property type="match status" value="1"/>
</dbReference>
<dbReference type="Gene3D" id="1.20.920.10">
    <property type="entry name" value="Bromodomain-like"/>
    <property type="match status" value="1"/>
</dbReference>
<feature type="domain" description="PHD-type" evidence="12">
    <location>
        <begin position="439"/>
        <end position="486"/>
    </location>
</feature>
<feature type="region of interest" description="Disordered" evidence="10">
    <location>
        <begin position="377"/>
        <end position="418"/>
    </location>
</feature>
<dbReference type="PANTHER" id="PTHR45915:SF6">
    <property type="entry name" value="E3 UBIQUITIN-PROTEIN LIGASE TRIM33"/>
    <property type="match status" value="1"/>
</dbReference>
<dbReference type="PROSITE" id="PS50014">
    <property type="entry name" value="BROMODOMAIN_2"/>
    <property type="match status" value="1"/>
</dbReference>
<feature type="domain" description="Bromo" evidence="11">
    <location>
        <begin position="515"/>
        <end position="589"/>
    </location>
</feature>
<dbReference type="InterPro" id="IPR001487">
    <property type="entry name" value="Bromodomain"/>
</dbReference>
<evidence type="ECO:0000256" key="8">
    <source>
        <dbReference type="PROSITE-ProRule" id="PRU00035"/>
    </source>
</evidence>
<evidence type="ECO:0000313" key="13">
    <source>
        <dbReference type="EMBL" id="CCA22970.1"/>
    </source>
</evidence>
<name>F0WNS8_9STRA</name>
<accession>F0WNS8</accession>
<evidence type="ECO:0000256" key="6">
    <source>
        <dbReference type="ARBA" id="ARBA00023117"/>
    </source>
</evidence>
<dbReference type="PANTHER" id="PTHR45915">
    <property type="entry name" value="TRANSCRIPTION INTERMEDIARY FACTOR"/>
    <property type="match status" value="1"/>
</dbReference>
<dbReference type="PROSITE" id="PS01359">
    <property type="entry name" value="ZF_PHD_1"/>
    <property type="match status" value="1"/>
</dbReference>
<evidence type="ECO:0000256" key="4">
    <source>
        <dbReference type="ARBA" id="ARBA00022833"/>
    </source>
</evidence>
<evidence type="ECO:0000256" key="3">
    <source>
        <dbReference type="ARBA" id="ARBA00022771"/>
    </source>
</evidence>
<dbReference type="InterPro" id="IPR019787">
    <property type="entry name" value="Znf_PHD-finger"/>
</dbReference>
<dbReference type="SUPFAM" id="SSF47370">
    <property type="entry name" value="Bromodomain"/>
    <property type="match status" value="1"/>
</dbReference>
<dbReference type="GO" id="GO:0005634">
    <property type="term" value="C:nucleus"/>
    <property type="evidence" value="ECO:0007669"/>
    <property type="project" value="UniProtKB-SubCell"/>
</dbReference>
<keyword evidence="3 9" id="KW-0863">Zinc-finger</keyword>
<evidence type="ECO:0000256" key="5">
    <source>
        <dbReference type="ARBA" id="ARBA00023054"/>
    </source>
</evidence>
<dbReference type="CDD" id="cd04369">
    <property type="entry name" value="Bromodomain"/>
    <property type="match status" value="1"/>
</dbReference>